<evidence type="ECO:0000256" key="2">
    <source>
        <dbReference type="ARBA" id="ARBA00022723"/>
    </source>
</evidence>
<dbReference type="PROSITE" id="PS00059">
    <property type="entry name" value="ADH_ZINC"/>
    <property type="match status" value="1"/>
</dbReference>
<name>A0A1L3ZSV3_9SPHN</name>
<dbReference type="Proteomes" id="UP000182063">
    <property type="component" value="Chromosome"/>
</dbReference>
<protein>
    <submittedName>
        <fullName evidence="7">Hydroxyacid dehydrogenase</fullName>
    </submittedName>
</protein>
<dbReference type="KEGG" id="sphj:BSL82_04705"/>
<dbReference type="GO" id="GO:0008270">
    <property type="term" value="F:zinc ion binding"/>
    <property type="evidence" value="ECO:0007669"/>
    <property type="project" value="InterPro"/>
</dbReference>
<gene>
    <name evidence="7" type="ORF">BSL82_04705</name>
</gene>
<comment type="cofactor">
    <cofactor evidence="1 5">
        <name>Zn(2+)</name>
        <dbReference type="ChEBI" id="CHEBI:29105"/>
    </cofactor>
</comment>
<evidence type="ECO:0000259" key="6">
    <source>
        <dbReference type="SMART" id="SM00829"/>
    </source>
</evidence>
<dbReference type="InterPro" id="IPR036291">
    <property type="entry name" value="NAD(P)-bd_dom_sf"/>
</dbReference>
<dbReference type="FunFam" id="3.40.50.720:FF:000022">
    <property type="entry name" value="Cinnamyl alcohol dehydrogenase"/>
    <property type="match status" value="1"/>
</dbReference>
<dbReference type="InterPro" id="IPR013149">
    <property type="entry name" value="ADH-like_C"/>
</dbReference>
<keyword evidence="4" id="KW-0560">Oxidoreductase</keyword>
<dbReference type="InterPro" id="IPR029752">
    <property type="entry name" value="D-isomer_DH_CS1"/>
</dbReference>
<dbReference type="Pfam" id="PF08240">
    <property type="entry name" value="ADH_N"/>
    <property type="match status" value="1"/>
</dbReference>
<dbReference type="AlphaFoldDB" id="A0A1L3ZSV3"/>
<keyword evidence="2 5" id="KW-0479">Metal-binding</keyword>
<keyword evidence="3 5" id="KW-0862">Zinc</keyword>
<dbReference type="InterPro" id="IPR011032">
    <property type="entry name" value="GroES-like_sf"/>
</dbReference>
<dbReference type="PROSITE" id="PS00065">
    <property type="entry name" value="D_2_HYDROXYACID_DH_1"/>
    <property type="match status" value="1"/>
</dbReference>
<dbReference type="OrthoDB" id="9806940at2"/>
<dbReference type="SUPFAM" id="SSF50129">
    <property type="entry name" value="GroES-like"/>
    <property type="match status" value="1"/>
</dbReference>
<dbReference type="Gene3D" id="3.90.180.10">
    <property type="entry name" value="Medium-chain alcohol dehydrogenases, catalytic domain"/>
    <property type="match status" value="1"/>
</dbReference>
<proteinExistence type="inferred from homology"/>
<dbReference type="InterPro" id="IPR013154">
    <property type="entry name" value="ADH-like_N"/>
</dbReference>
<keyword evidence="8" id="KW-1185">Reference proteome</keyword>
<accession>A0A1L3ZSV3</accession>
<dbReference type="Gene3D" id="3.40.50.720">
    <property type="entry name" value="NAD(P)-binding Rossmann-like Domain"/>
    <property type="match status" value="1"/>
</dbReference>
<dbReference type="SMART" id="SM00829">
    <property type="entry name" value="PKS_ER"/>
    <property type="match status" value="1"/>
</dbReference>
<sequence length="351" mass="37573">MIRSHGYAALERGGDLVAFDFERGSMGVSDILVDIKFCGVCHSDLHAVDNDWGFHSYPLVPGHEIVGMVTDTGSHVTRFQIGDWVGIGSIIDSCRTCSPCEAGLEIYCDEGATPSFGGADRSGQMTFGGFSNKYVVSESYAVRIPSELDPARAAPLLCAGITTFSPFNKAQLKSGDRVGIVGLGGLGHLAIKWARAFGADVVVFTTSPDKAADALALGACEVIISSDPEQMAHQTKRFNFIMDTVSAPHDVSGYLDFLKLDGVLFLTGMPAQAAAISPMQLAWGRRVVTSSMTGGIAETQEMLEFAARHDIAADVEVLPIAQLNTVFDRLRRNDVRFRFVVEMAALKGGIA</sequence>
<dbReference type="STRING" id="1921510.BSL82_04705"/>
<evidence type="ECO:0000256" key="5">
    <source>
        <dbReference type="RuleBase" id="RU361277"/>
    </source>
</evidence>
<comment type="similarity">
    <text evidence="5">Belongs to the zinc-containing alcohol dehydrogenase family.</text>
</comment>
<dbReference type="EMBL" id="CP018221">
    <property type="protein sequence ID" value="API58698.1"/>
    <property type="molecule type" value="Genomic_DNA"/>
</dbReference>
<dbReference type="InterPro" id="IPR020843">
    <property type="entry name" value="ER"/>
</dbReference>
<dbReference type="PANTHER" id="PTHR42683">
    <property type="entry name" value="ALDEHYDE REDUCTASE"/>
    <property type="match status" value="1"/>
</dbReference>
<feature type="domain" description="Enoyl reductase (ER)" evidence="6">
    <location>
        <begin position="13"/>
        <end position="341"/>
    </location>
</feature>
<evidence type="ECO:0000256" key="3">
    <source>
        <dbReference type="ARBA" id="ARBA00022833"/>
    </source>
</evidence>
<dbReference type="SUPFAM" id="SSF51735">
    <property type="entry name" value="NAD(P)-binding Rossmann-fold domains"/>
    <property type="match status" value="1"/>
</dbReference>
<dbReference type="CDD" id="cd05283">
    <property type="entry name" value="CAD1"/>
    <property type="match status" value="1"/>
</dbReference>
<evidence type="ECO:0000256" key="1">
    <source>
        <dbReference type="ARBA" id="ARBA00001947"/>
    </source>
</evidence>
<dbReference type="Pfam" id="PF00107">
    <property type="entry name" value="ADH_zinc_N"/>
    <property type="match status" value="1"/>
</dbReference>
<dbReference type="InterPro" id="IPR002328">
    <property type="entry name" value="ADH_Zn_CS"/>
</dbReference>
<dbReference type="InterPro" id="IPR047109">
    <property type="entry name" value="CAD-like"/>
</dbReference>
<dbReference type="GO" id="GO:0008106">
    <property type="term" value="F:alcohol dehydrogenase (NADP+) activity"/>
    <property type="evidence" value="ECO:0007669"/>
    <property type="project" value="UniProtKB-ARBA"/>
</dbReference>
<organism evidence="7 8">
    <name type="scientific">Tardibacter chloracetimidivorans</name>
    <dbReference type="NCBI Taxonomy" id="1921510"/>
    <lineage>
        <taxon>Bacteria</taxon>
        <taxon>Pseudomonadati</taxon>
        <taxon>Pseudomonadota</taxon>
        <taxon>Alphaproteobacteria</taxon>
        <taxon>Sphingomonadales</taxon>
        <taxon>Sphingomonadaceae</taxon>
        <taxon>Tardibacter</taxon>
    </lineage>
</organism>
<evidence type="ECO:0000313" key="8">
    <source>
        <dbReference type="Proteomes" id="UP000182063"/>
    </source>
</evidence>
<reference evidence="8" key="1">
    <citation type="submission" date="2016-11" db="EMBL/GenBank/DDBJ databases">
        <title>Complete Genome Sequence of alachlor-degrading Sphingomonas sp. strain JJ-A5.</title>
        <authorList>
            <person name="Lee H."/>
            <person name="Ka J.-O."/>
        </authorList>
    </citation>
    <scope>NUCLEOTIDE SEQUENCE [LARGE SCALE GENOMIC DNA]</scope>
    <source>
        <strain evidence="8">JJ-A5</strain>
    </source>
</reference>
<evidence type="ECO:0000313" key="7">
    <source>
        <dbReference type="EMBL" id="API58698.1"/>
    </source>
</evidence>
<evidence type="ECO:0000256" key="4">
    <source>
        <dbReference type="ARBA" id="ARBA00023002"/>
    </source>
</evidence>